<dbReference type="EMBL" id="JBFNXX010000010">
    <property type="protein sequence ID" value="MEW9920657.1"/>
    <property type="molecule type" value="Genomic_DNA"/>
</dbReference>
<name>A0ABV3RQ20_9RHOB</name>
<dbReference type="RefSeq" id="WP_367878361.1">
    <property type="nucleotide sequence ID" value="NZ_JBFNXX010000010.1"/>
</dbReference>
<reference evidence="4 5" key="1">
    <citation type="submission" date="2024-07" db="EMBL/GenBank/DDBJ databases">
        <title>Marimonas sp.nov., isolated from tidal-flat sediment.</title>
        <authorList>
            <person name="Jayan J.N."/>
            <person name="Lee S.S."/>
        </authorList>
    </citation>
    <scope>NUCLEOTIDE SEQUENCE [LARGE SCALE GENOMIC DNA]</scope>
    <source>
        <strain evidence="4 5">MJW-29</strain>
    </source>
</reference>
<keyword evidence="5" id="KW-1185">Reference proteome</keyword>
<keyword evidence="4" id="KW-0328">Glycosyltransferase</keyword>
<keyword evidence="4" id="KW-0808">Transferase</keyword>
<sequence>MRLVLLIGPTGPACTRIRSLCEDHGKALARAGIATPDWNTVRLYAACAGTVDTDMLRHRRGLDAPLVAQALMAEWQELLSDALPQLNADCLLLCAPHLGQLIHDAGARDRLQALLAPHFDDIHLVAHIGEQARMLAQHYGAAVMSGRTAPLDAELALAGHKDWWHGALSARGAAEPFHGVFNEVEHPPFWLDYAAFLRFWEEGFGAGHVLLRPLDPDHLHGPDAIAEICALLDIGNTFGPADPAPAPQAEPAASLARMRQFNEVLIRFSRARKLIIPPEVWTGAHRYMRIPGEPIPPGSLSPVSKRFKKDNAALVRRFPALKAVLQPDAPLPDWKEADPTLGFRATQYFAANLPAIRKYATPIAEKEAEARKHEAAAEKFEDIIPDEPEAAAPEQPSLLDRVKVNHQMILSSRFRPHNNLGAVNEEELAAAFAPASPRWLDAGTTGNVIVACMKNEAPYILEWFAYHRAIGVDNFLIYTNDCEDGTDTLLDRLDAMGLVTHRRNDNWKGNSPQQHALNRAMKEPLLRQAEWIIHIDTDEFINIRTGNGTLADLFAAVPDATNIAMTWRLFGHNGITTLQDAFVIDQFDACAPKFCPKPHTVWGFKTMIRNIGAYEKLSCHRPNKLKAGFEGRVKWVNGSGRDMTRDAAKNGWRSSKANIGYDLLQLNHYALRSADSFLIKRQRGRALHVDRTIGLNYWVRMDWSDHRDITIKRNIPRLRAEYDRLIQDDALRQAHQVGFDWHREKAAELRATPEFADLLERALQIDLSQTERVAYAMALDTES</sequence>
<dbReference type="Proteomes" id="UP001556098">
    <property type="component" value="Unassembled WGS sequence"/>
</dbReference>
<keyword evidence="3" id="KW-0472">Membrane</keyword>
<dbReference type="PANTHER" id="PTHR21461">
    <property type="entry name" value="GLYCOSYLTRANSFERASE FAMILY 92 PROTEIN"/>
    <property type="match status" value="1"/>
</dbReference>
<dbReference type="GO" id="GO:0016757">
    <property type="term" value="F:glycosyltransferase activity"/>
    <property type="evidence" value="ECO:0007669"/>
    <property type="project" value="UniProtKB-KW"/>
</dbReference>
<evidence type="ECO:0000256" key="3">
    <source>
        <dbReference type="ARBA" id="ARBA00022989"/>
    </source>
</evidence>
<protein>
    <submittedName>
        <fullName evidence="4">Glycosyltransferase family 2 protein</fullName>
        <ecNumber evidence="4">2.4.-.-</ecNumber>
    </submittedName>
</protein>
<evidence type="ECO:0000256" key="2">
    <source>
        <dbReference type="ARBA" id="ARBA00022692"/>
    </source>
</evidence>
<dbReference type="PANTHER" id="PTHR21461:SF69">
    <property type="entry name" value="GLYCOSYLTRANSFERASE FAMILY 92 PROTEIN"/>
    <property type="match status" value="1"/>
</dbReference>
<comment type="caution">
    <text evidence="4">The sequence shown here is derived from an EMBL/GenBank/DDBJ whole genome shotgun (WGS) entry which is preliminary data.</text>
</comment>
<evidence type="ECO:0000256" key="1">
    <source>
        <dbReference type="ARBA" id="ARBA00004167"/>
    </source>
</evidence>
<dbReference type="Pfam" id="PF13704">
    <property type="entry name" value="Glyco_tranf_2_4"/>
    <property type="match status" value="1"/>
</dbReference>
<dbReference type="InterPro" id="IPR029044">
    <property type="entry name" value="Nucleotide-diphossugar_trans"/>
</dbReference>
<keyword evidence="3" id="KW-1133">Transmembrane helix</keyword>
<organism evidence="4 5">
    <name type="scientific">Sulfitobacter sediminis</name>
    <dbReference type="NCBI Taxonomy" id="3234186"/>
    <lineage>
        <taxon>Bacteria</taxon>
        <taxon>Pseudomonadati</taxon>
        <taxon>Pseudomonadota</taxon>
        <taxon>Alphaproteobacteria</taxon>
        <taxon>Rhodobacterales</taxon>
        <taxon>Roseobacteraceae</taxon>
        <taxon>Sulfitobacter</taxon>
    </lineage>
</organism>
<proteinExistence type="predicted"/>
<accession>A0ABV3RQ20</accession>
<evidence type="ECO:0000313" key="4">
    <source>
        <dbReference type="EMBL" id="MEW9920657.1"/>
    </source>
</evidence>
<dbReference type="SUPFAM" id="SSF53448">
    <property type="entry name" value="Nucleotide-diphospho-sugar transferases"/>
    <property type="match status" value="1"/>
</dbReference>
<gene>
    <name evidence="4" type="ORF">AB2B41_13655</name>
</gene>
<comment type="subcellular location">
    <subcellularLocation>
        <location evidence="1">Membrane</location>
        <topology evidence="1">Single-pass membrane protein</topology>
    </subcellularLocation>
</comment>
<dbReference type="EC" id="2.4.-.-" evidence="4"/>
<keyword evidence="2" id="KW-0812">Transmembrane</keyword>
<evidence type="ECO:0000313" key="5">
    <source>
        <dbReference type="Proteomes" id="UP001556098"/>
    </source>
</evidence>